<evidence type="ECO:0000313" key="1">
    <source>
        <dbReference type="EMBL" id="KAJ1199349.1"/>
    </source>
</evidence>
<comment type="caution">
    <text evidence="1">The sequence shown here is derived from an EMBL/GenBank/DDBJ whole genome shotgun (WGS) entry which is preliminary data.</text>
</comment>
<keyword evidence="2" id="KW-1185">Reference proteome</keyword>
<gene>
    <name evidence="1" type="ORF">NDU88_003186</name>
</gene>
<dbReference type="Proteomes" id="UP001066276">
    <property type="component" value="Chromosome 2_1"/>
</dbReference>
<sequence>MCAPDELLAVHSTSSRLHAARSTPPATQIGLQDFCIQAERREATGVGPRPPLQREQGGAEPFLAANYITASSYIYL</sequence>
<name>A0AAV7VFD7_PLEWA</name>
<protein>
    <submittedName>
        <fullName evidence="1">Uncharacterized protein</fullName>
    </submittedName>
</protein>
<evidence type="ECO:0000313" key="2">
    <source>
        <dbReference type="Proteomes" id="UP001066276"/>
    </source>
</evidence>
<proteinExistence type="predicted"/>
<organism evidence="1 2">
    <name type="scientific">Pleurodeles waltl</name>
    <name type="common">Iberian ribbed newt</name>
    <dbReference type="NCBI Taxonomy" id="8319"/>
    <lineage>
        <taxon>Eukaryota</taxon>
        <taxon>Metazoa</taxon>
        <taxon>Chordata</taxon>
        <taxon>Craniata</taxon>
        <taxon>Vertebrata</taxon>
        <taxon>Euteleostomi</taxon>
        <taxon>Amphibia</taxon>
        <taxon>Batrachia</taxon>
        <taxon>Caudata</taxon>
        <taxon>Salamandroidea</taxon>
        <taxon>Salamandridae</taxon>
        <taxon>Pleurodelinae</taxon>
        <taxon>Pleurodeles</taxon>
    </lineage>
</organism>
<dbReference type="EMBL" id="JANPWB010000003">
    <property type="protein sequence ID" value="KAJ1199349.1"/>
    <property type="molecule type" value="Genomic_DNA"/>
</dbReference>
<dbReference type="AlphaFoldDB" id="A0AAV7VFD7"/>
<accession>A0AAV7VFD7</accession>
<reference evidence="1" key="1">
    <citation type="journal article" date="2022" name="bioRxiv">
        <title>Sequencing and chromosome-scale assembly of the giantPleurodeles waltlgenome.</title>
        <authorList>
            <person name="Brown T."/>
            <person name="Elewa A."/>
            <person name="Iarovenko S."/>
            <person name="Subramanian E."/>
            <person name="Araus A.J."/>
            <person name="Petzold A."/>
            <person name="Susuki M."/>
            <person name="Suzuki K.-i.T."/>
            <person name="Hayashi T."/>
            <person name="Toyoda A."/>
            <person name="Oliveira C."/>
            <person name="Osipova E."/>
            <person name="Leigh N.D."/>
            <person name="Simon A."/>
            <person name="Yun M.H."/>
        </authorList>
    </citation>
    <scope>NUCLEOTIDE SEQUENCE</scope>
    <source>
        <strain evidence="1">20211129_DDA</strain>
        <tissue evidence="1">Liver</tissue>
    </source>
</reference>